<dbReference type="EMBL" id="GGEC01072255">
    <property type="protein sequence ID" value="MBX52739.1"/>
    <property type="molecule type" value="Transcribed_RNA"/>
</dbReference>
<accession>A0A2P2PDJ4</accession>
<reference evidence="1" key="1">
    <citation type="submission" date="2018-02" db="EMBL/GenBank/DDBJ databases">
        <title>Rhizophora mucronata_Transcriptome.</title>
        <authorList>
            <person name="Meera S.P."/>
            <person name="Sreeshan A."/>
            <person name="Augustine A."/>
        </authorList>
    </citation>
    <scope>NUCLEOTIDE SEQUENCE</scope>
    <source>
        <tissue evidence="1">Leaf</tissue>
    </source>
</reference>
<dbReference type="AlphaFoldDB" id="A0A2P2PDJ4"/>
<sequence>MTLRMTSGCVTPLEDNATT</sequence>
<protein>
    <submittedName>
        <fullName evidence="1">Uncharacterized protein</fullName>
    </submittedName>
</protein>
<organism evidence="1">
    <name type="scientific">Rhizophora mucronata</name>
    <name type="common">Asiatic mangrove</name>
    <dbReference type="NCBI Taxonomy" id="61149"/>
    <lineage>
        <taxon>Eukaryota</taxon>
        <taxon>Viridiplantae</taxon>
        <taxon>Streptophyta</taxon>
        <taxon>Embryophyta</taxon>
        <taxon>Tracheophyta</taxon>
        <taxon>Spermatophyta</taxon>
        <taxon>Magnoliopsida</taxon>
        <taxon>eudicotyledons</taxon>
        <taxon>Gunneridae</taxon>
        <taxon>Pentapetalae</taxon>
        <taxon>rosids</taxon>
        <taxon>fabids</taxon>
        <taxon>Malpighiales</taxon>
        <taxon>Rhizophoraceae</taxon>
        <taxon>Rhizophora</taxon>
    </lineage>
</organism>
<name>A0A2P2PDJ4_RHIMU</name>
<proteinExistence type="predicted"/>
<evidence type="ECO:0000313" key="1">
    <source>
        <dbReference type="EMBL" id="MBX52739.1"/>
    </source>
</evidence>